<comment type="caution">
    <text evidence="3">The sequence shown here is derived from an EMBL/GenBank/DDBJ whole genome shotgun (WGS) entry which is preliminary data.</text>
</comment>
<sequence>MRERIVAFFREIIYHPVNARVAYDLAIAFASSSFSYAIFSFNNIQIVHILLFSFFFIATNFILGIYSTLKLASSFLKFLSLLSSSIFSFVFTFLLGGSPIPLLNASIFAGILTGLPRIFLNFSSSTKITPFNQVVTSNSPVLVVGGGGYIGSVLVEKMIKSNTRVRVFDKFIYGKQVFDDLKDDRRLEIVEGDVTDIYALTLALRNVQAVVHLAGIVGDPASMIDDRLTRHMNIVSTRMLKEAVKAFRIPKFLFASSCSVYGTSEKIVNEKSRLNPLSAYAKTKIDSEREILQDTFDDFHPTILRFATVFGHSRKPRFDLVFNLFLAQAYNNGFITVTGENQWRPFISISDLAGAIIKILEAPKEKISRQIYNIGDNSLHATIGEIAKIAQRIVGEEKKVQIFLRKDDMDLRNYRVSFNKFQELFNFRCKVSLDDGAREIFEHFKKGTYKKPYTDIYYSALETTKEVKREFYSESYKKTHFSDLSFKE</sequence>
<dbReference type="InterPro" id="IPR001509">
    <property type="entry name" value="Epimerase_deHydtase"/>
</dbReference>
<keyword evidence="1" id="KW-0812">Transmembrane</keyword>
<dbReference type="InterPro" id="IPR036291">
    <property type="entry name" value="NAD(P)-bd_dom_sf"/>
</dbReference>
<feature type="transmembrane region" description="Helical" evidence="1">
    <location>
        <begin position="21"/>
        <end position="39"/>
    </location>
</feature>
<reference evidence="3 4" key="1">
    <citation type="journal article" date="2016" name="Nat. Commun.">
        <title>Thousands of microbial genomes shed light on interconnected biogeochemical processes in an aquifer system.</title>
        <authorList>
            <person name="Anantharaman K."/>
            <person name="Brown C.T."/>
            <person name="Hug L.A."/>
            <person name="Sharon I."/>
            <person name="Castelle C.J."/>
            <person name="Probst A.J."/>
            <person name="Thomas B.C."/>
            <person name="Singh A."/>
            <person name="Wilkins M.J."/>
            <person name="Karaoz U."/>
            <person name="Brodie E.L."/>
            <person name="Williams K.H."/>
            <person name="Hubbard S.S."/>
            <person name="Banfield J.F."/>
        </authorList>
    </citation>
    <scope>NUCLEOTIDE SEQUENCE [LARGE SCALE GENOMIC DNA]</scope>
</reference>
<dbReference type="InterPro" id="IPR050177">
    <property type="entry name" value="Lipid_A_modif_metabolic_enz"/>
</dbReference>
<feature type="domain" description="NAD-dependent epimerase/dehydratase" evidence="2">
    <location>
        <begin position="141"/>
        <end position="375"/>
    </location>
</feature>
<dbReference type="Proteomes" id="UP000179264">
    <property type="component" value="Unassembled WGS sequence"/>
</dbReference>
<feature type="transmembrane region" description="Helical" evidence="1">
    <location>
        <begin position="78"/>
        <end position="96"/>
    </location>
</feature>
<dbReference type="SUPFAM" id="SSF51735">
    <property type="entry name" value="NAD(P)-binding Rossmann-fold domains"/>
    <property type="match status" value="1"/>
</dbReference>
<accession>A0A1G2T9N5</accession>
<protein>
    <recommendedName>
        <fullName evidence="2">NAD-dependent epimerase/dehydratase domain-containing protein</fullName>
    </recommendedName>
</protein>
<dbReference type="PANTHER" id="PTHR43245:SF23">
    <property type="entry name" value="NAD(P)-BINDING DOMAIN-CONTAINING PROTEIN"/>
    <property type="match status" value="1"/>
</dbReference>
<dbReference type="CDD" id="cd08946">
    <property type="entry name" value="SDR_e"/>
    <property type="match status" value="1"/>
</dbReference>
<feature type="transmembrane region" description="Helical" evidence="1">
    <location>
        <begin position="102"/>
        <end position="120"/>
    </location>
</feature>
<evidence type="ECO:0000313" key="4">
    <source>
        <dbReference type="Proteomes" id="UP000179264"/>
    </source>
</evidence>
<evidence type="ECO:0000259" key="2">
    <source>
        <dbReference type="Pfam" id="PF01370"/>
    </source>
</evidence>
<name>A0A1G2T9N5_9BACT</name>
<dbReference type="AlphaFoldDB" id="A0A1G2T9N5"/>
<gene>
    <name evidence="3" type="ORF">A2W58_01480</name>
</gene>
<evidence type="ECO:0000313" key="3">
    <source>
        <dbReference type="EMBL" id="OHA93778.1"/>
    </source>
</evidence>
<feature type="transmembrane region" description="Helical" evidence="1">
    <location>
        <begin position="45"/>
        <end position="66"/>
    </location>
</feature>
<dbReference type="PANTHER" id="PTHR43245">
    <property type="entry name" value="BIFUNCTIONAL POLYMYXIN RESISTANCE PROTEIN ARNA"/>
    <property type="match status" value="1"/>
</dbReference>
<dbReference type="Gene3D" id="3.40.50.720">
    <property type="entry name" value="NAD(P)-binding Rossmann-like Domain"/>
    <property type="match status" value="1"/>
</dbReference>
<organism evidence="3 4">
    <name type="scientific">Candidatus Zambryskibacteria bacterium RIFCSPHIGHO2_02_38_10.5</name>
    <dbReference type="NCBI Taxonomy" id="1802742"/>
    <lineage>
        <taxon>Bacteria</taxon>
        <taxon>Candidatus Zambryskiibacteriota</taxon>
    </lineage>
</organism>
<dbReference type="EMBL" id="MHVL01000011">
    <property type="protein sequence ID" value="OHA93778.1"/>
    <property type="molecule type" value="Genomic_DNA"/>
</dbReference>
<proteinExistence type="predicted"/>
<keyword evidence="1" id="KW-0472">Membrane</keyword>
<dbReference type="Pfam" id="PF01370">
    <property type="entry name" value="Epimerase"/>
    <property type="match status" value="1"/>
</dbReference>
<keyword evidence="1" id="KW-1133">Transmembrane helix</keyword>
<evidence type="ECO:0000256" key="1">
    <source>
        <dbReference type="SAM" id="Phobius"/>
    </source>
</evidence>